<evidence type="ECO:0000256" key="5">
    <source>
        <dbReference type="ARBA" id="ARBA00023012"/>
    </source>
</evidence>
<sequence>MYISWKEVAMTLINLSSYNLVLLFIFNTAILVASVKIVVDTANSKLHAKYFVHSIFIFSLSFFSMQILAEIGTGRLYIAKPMVDLPVYLFIVYDLCLCIFEIIFAISFIKNKNRVIGKNSIKESMDNLPDGICFSKLDGTPLLVNRVMQDISYAVFGNMLVNDVVCAEDIRNNKIKKEARILQKDPLIVEALGDIWHIKIILHENVRETLAYKITLEWGLYQEIEEKNRQIEKINQSLKEYHKNVGEYTRQKEILQAKVKIHDKIGQSLIYFKRYLDMDKKTKEDRDKLINLWMASLVMLNEKEDFLSEKDDSSKNEAKFEKLIFTAKDIGVAVHLDGETPKDEGDLNLLIDIVHEALNNAIRHGQAKNIWIKLDEGDLNIHCKIRNDGILSKEPIKEKGGLKNIHQRIKSFGGKMNIELNPQFTLDLSWPKGGNYDL</sequence>
<keyword evidence="7" id="KW-0812">Transmembrane</keyword>
<evidence type="ECO:0000256" key="4">
    <source>
        <dbReference type="ARBA" id="ARBA00022777"/>
    </source>
</evidence>
<keyword evidence="7" id="KW-1133">Transmembrane helix</keyword>
<keyword evidence="3" id="KW-0808">Transferase</keyword>
<feature type="transmembrane region" description="Helical" evidence="7">
    <location>
        <begin position="50"/>
        <end position="68"/>
    </location>
</feature>
<dbReference type="GO" id="GO:0004673">
    <property type="term" value="F:protein histidine kinase activity"/>
    <property type="evidence" value="ECO:0007669"/>
    <property type="project" value="UniProtKB-EC"/>
</dbReference>
<comment type="catalytic activity">
    <reaction evidence="1">
        <text>ATP + protein L-histidine = ADP + protein N-phospho-L-histidine.</text>
        <dbReference type="EC" id="2.7.13.3"/>
    </reaction>
</comment>
<dbReference type="InterPro" id="IPR036890">
    <property type="entry name" value="HATPase_C_sf"/>
</dbReference>
<organism evidence="8 9">
    <name type="scientific">Amygdalobacter nucleatus</name>
    <dbReference type="NCBI Taxonomy" id="3029274"/>
    <lineage>
        <taxon>Bacteria</taxon>
        <taxon>Bacillati</taxon>
        <taxon>Bacillota</taxon>
        <taxon>Clostridia</taxon>
        <taxon>Eubacteriales</taxon>
        <taxon>Oscillospiraceae</taxon>
        <taxon>Amygdalobacter</taxon>
    </lineage>
</organism>
<comment type="caution">
    <text evidence="8">The sequence shown here is derived from an EMBL/GenBank/DDBJ whole genome shotgun (WGS) entry which is preliminary data.</text>
</comment>
<protein>
    <recommendedName>
        <fullName evidence="2">histidine kinase</fullName>
        <ecNumber evidence="2">2.7.13.3</ecNumber>
    </recommendedName>
</protein>
<proteinExistence type="predicted"/>
<dbReference type="CDD" id="cd16917">
    <property type="entry name" value="HATPase_UhpB-NarQ-NarX-like"/>
    <property type="match status" value="1"/>
</dbReference>
<dbReference type="GO" id="GO:0000160">
    <property type="term" value="P:phosphorelay signal transduction system"/>
    <property type="evidence" value="ECO:0007669"/>
    <property type="project" value="UniProtKB-KW"/>
</dbReference>
<dbReference type="EC" id="2.7.13.3" evidence="2"/>
<evidence type="ECO:0000256" key="1">
    <source>
        <dbReference type="ARBA" id="ARBA00000085"/>
    </source>
</evidence>
<dbReference type="InterPro" id="IPR050482">
    <property type="entry name" value="Sensor_HK_TwoCompSys"/>
</dbReference>
<dbReference type="EMBL" id="LSCV01000010">
    <property type="protein sequence ID" value="KXB41777.1"/>
    <property type="molecule type" value="Genomic_DNA"/>
</dbReference>
<feature type="coiled-coil region" evidence="6">
    <location>
        <begin position="221"/>
        <end position="258"/>
    </location>
</feature>
<keyword evidence="7" id="KW-0472">Membrane</keyword>
<keyword evidence="9" id="KW-1185">Reference proteome</keyword>
<evidence type="ECO:0000256" key="6">
    <source>
        <dbReference type="SAM" id="Coils"/>
    </source>
</evidence>
<evidence type="ECO:0000313" key="8">
    <source>
        <dbReference type="EMBL" id="KXB41777.1"/>
    </source>
</evidence>
<dbReference type="Proteomes" id="UP000070080">
    <property type="component" value="Unassembled WGS sequence"/>
</dbReference>
<keyword evidence="6" id="KW-0175">Coiled coil</keyword>
<evidence type="ECO:0000313" key="9">
    <source>
        <dbReference type="Proteomes" id="UP000070080"/>
    </source>
</evidence>
<reference evidence="9" key="1">
    <citation type="submission" date="2016-01" db="EMBL/GenBank/DDBJ databases">
        <authorList>
            <person name="Mitreva M."/>
            <person name="Pepin K.H."/>
            <person name="Mihindukulasuriya K.A."/>
            <person name="Fulton R."/>
            <person name="Fronick C."/>
            <person name="O'Laughlin M."/>
            <person name="Miner T."/>
            <person name="Herter B."/>
            <person name="Rosa B.A."/>
            <person name="Cordes M."/>
            <person name="Tomlinson C."/>
            <person name="Wollam A."/>
            <person name="Palsikar V.B."/>
            <person name="Mardis E.R."/>
            <person name="Wilson R.K."/>
        </authorList>
    </citation>
    <scope>NUCLEOTIDE SEQUENCE [LARGE SCALE GENOMIC DNA]</scope>
    <source>
        <strain evidence="9">KA00274</strain>
    </source>
</reference>
<feature type="transmembrane region" description="Helical" evidence="7">
    <location>
        <begin position="88"/>
        <end position="109"/>
    </location>
</feature>
<dbReference type="Gene3D" id="3.30.565.10">
    <property type="entry name" value="Histidine kinase-like ATPase, C-terminal domain"/>
    <property type="match status" value="1"/>
</dbReference>
<evidence type="ECO:0000256" key="7">
    <source>
        <dbReference type="SAM" id="Phobius"/>
    </source>
</evidence>
<dbReference type="PANTHER" id="PTHR24421:SF10">
    <property type="entry name" value="NITRATE_NITRITE SENSOR PROTEIN NARQ"/>
    <property type="match status" value="1"/>
</dbReference>
<keyword evidence="4 8" id="KW-0418">Kinase</keyword>
<evidence type="ECO:0000256" key="3">
    <source>
        <dbReference type="ARBA" id="ARBA00022679"/>
    </source>
</evidence>
<dbReference type="STRING" id="1497955.HMPREF1872_00589"/>
<feature type="transmembrane region" description="Helical" evidence="7">
    <location>
        <begin position="20"/>
        <end position="38"/>
    </location>
</feature>
<accession>A0A133YF58</accession>
<keyword evidence="5" id="KW-0902">Two-component regulatory system</keyword>
<dbReference type="PATRIC" id="fig|1497955.3.peg.569"/>
<name>A0A133YF58_9FIRM</name>
<dbReference type="PANTHER" id="PTHR24421">
    <property type="entry name" value="NITRATE/NITRITE SENSOR PROTEIN NARX-RELATED"/>
    <property type="match status" value="1"/>
</dbReference>
<evidence type="ECO:0000256" key="2">
    <source>
        <dbReference type="ARBA" id="ARBA00012438"/>
    </source>
</evidence>
<gene>
    <name evidence="8" type="ORF">HMPREF1872_00589</name>
</gene>
<dbReference type="AlphaFoldDB" id="A0A133YF58"/>
<dbReference type="SUPFAM" id="SSF55874">
    <property type="entry name" value="ATPase domain of HSP90 chaperone/DNA topoisomerase II/histidine kinase"/>
    <property type="match status" value="1"/>
</dbReference>